<gene>
    <name evidence="2" type="ORF">UC8_35060</name>
</gene>
<dbReference type="AlphaFoldDB" id="A0A5B9R5J2"/>
<keyword evidence="1" id="KW-0472">Membrane</keyword>
<keyword evidence="1" id="KW-1133">Transmembrane helix</keyword>
<dbReference type="EMBL" id="CP042914">
    <property type="protein sequence ID" value="QEG41483.1"/>
    <property type="molecule type" value="Genomic_DNA"/>
</dbReference>
<evidence type="ECO:0000313" key="3">
    <source>
        <dbReference type="Proteomes" id="UP000325286"/>
    </source>
</evidence>
<reference evidence="2 3" key="1">
    <citation type="submission" date="2019-08" db="EMBL/GenBank/DDBJ databases">
        <title>Deep-cultivation of Planctomycetes and their phenomic and genomic characterization uncovers novel biology.</title>
        <authorList>
            <person name="Wiegand S."/>
            <person name="Jogler M."/>
            <person name="Boedeker C."/>
            <person name="Pinto D."/>
            <person name="Vollmers J."/>
            <person name="Rivas-Marin E."/>
            <person name="Kohn T."/>
            <person name="Peeters S.H."/>
            <person name="Heuer A."/>
            <person name="Rast P."/>
            <person name="Oberbeckmann S."/>
            <person name="Bunk B."/>
            <person name="Jeske O."/>
            <person name="Meyerdierks A."/>
            <person name="Storesund J.E."/>
            <person name="Kallscheuer N."/>
            <person name="Luecker S."/>
            <person name="Lage O.M."/>
            <person name="Pohl T."/>
            <person name="Merkel B.J."/>
            <person name="Hornburger P."/>
            <person name="Mueller R.-W."/>
            <person name="Bruemmer F."/>
            <person name="Labrenz M."/>
            <person name="Spormann A.M."/>
            <person name="Op den Camp H."/>
            <person name="Overmann J."/>
            <person name="Amann R."/>
            <person name="Jetten M.S.M."/>
            <person name="Mascher T."/>
            <person name="Medema M.H."/>
            <person name="Devos D.P."/>
            <person name="Kaster A.-K."/>
            <person name="Ovreas L."/>
            <person name="Rohde M."/>
            <person name="Galperin M.Y."/>
            <person name="Jogler C."/>
        </authorList>
    </citation>
    <scope>NUCLEOTIDE SEQUENCE [LARGE SCALE GENOMIC DNA]</scope>
    <source>
        <strain evidence="2 3">UC8</strain>
    </source>
</reference>
<sequence length="235" mass="26992">MSKFDKQIAHLSGERTVAIEWRRGAEPDGQQLREMILGEIDAHQQIVPLDLRGVEGAPQELVELLLDCQSYAKTKEKSLRIMSALQPMRAALHPSRRYPKHRAKESPFESLKSADASQFAQTVLQAQHQEKHYDVSRAQKVTKAREKKQTKDKARPARTWKYYATLTLTVMVASCMIGAVEWVIVFAEEQTAPKVQAKSFEPSRVVQENQELRKRVLELERFLDENVADWRQSLP</sequence>
<evidence type="ECO:0000256" key="1">
    <source>
        <dbReference type="SAM" id="Phobius"/>
    </source>
</evidence>
<organism evidence="2 3">
    <name type="scientific">Roseimaritima ulvae</name>
    <dbReference type="NCBI Taxonomy" id="980254"/>
    <lineage>
        <taxon>Bacteria</taxon>
        <taxon>Pseudomonadati</taxon>
        <taxon>Planctomycetota</taxon>
        <taxon>Planctomycetia</taxon>
        <taxon>Pirellulales</taxon>
        <taxon>Pirellulaceae</taxon>
        <taxon>Roseimaritima</taxon>
    </lineage>
</organism>
<keyword evidence="3" id="KW-1185">Reference proteome</keyword>
<evidence type="ECO:0000313" key="2">
    <source>
        <dbReference type="EMBL" id="QEG41483.1"/>
    </source>
</evidence>
<dbReference type="KEGG" id="rul:UC8_35060"/>
<name>A0A5B9R5J2_9BACT</name>
<accession>A0A5B9R5J2</accession>
<dbReference type="Proteomes" id="UP000325286">
    <property type="component" value="Chromosome"/>
</dbReference>
<protein>
    <submittedName>
        <fullName evidence="2">Uncharacterized protein</fullName>
    </submittedName>
</protein>
<keyword evidence="1" id="KW-0812">Transmembrane</keyword>
<feature type="transmembrane region" description="Helical" evidence="1">
    <location>
        <begin position="162"/>
        <end position="185"/>
    </location>
</feature>
<proteinExistence type="predicted"/>